<organism evidence="1 2">
    <name type="scientific">Nesterenkonia massiliensis</name>
    <dbReference type="NCBI Taxonomy" id="1232429"/>
    <lineage>
        <taxon>Bacteria</taxon>
        <taxon>Bacillati</taxon>
        <taxon>Actinomycetota</taxon>
        <taxon>Actinomycetes</taxon>
        <taxon>Micrococcales</taxon>
        <taxon>Micrococcaceae</taxon>
        <taxon>Nesterenkonia</taxon>
    </lineage>
</organism>
<gene>
    <name evidence="1" type="ORF">M3B43_03225</name>
</gene>
<protein>
    <recommendedName>
        <fullName evidence="3">Ribbon-helix-helix protein CopG domain-containing protein</fullName>
    </recommendedName>
</protein>
<keyword evidence="2" id="KW-1185">Reference proteome</keyword>
<dbReference type="Proteomes" id="UP001205046">
    <property type="component" value="Unassembled WGS sequence"/>
</dbReference>
<dbReference type="RefSeq" id="WP_260072530.1">
    <property type="nucleotide sequence ID" value="NZ_JALXMO010000005.1"/>
</dbReference>
<evidence type="ECO:0008006" key="3">
    <source>
        <dbReference type="Google" id="ProtNLM"/>
    </source>
</evidence>
<accession>A0ABT2HP77</accession>
<name>A0ABT2HP77_9MICC</name>
<reference evidence="1 2" key="1">
    <citation type="submission" date="2022-04" db="EMBL/GenBank/DDBJ databases">
        <title>Human microbiome associated bacterial genomes.</title>
        <authorList>
            <person name="Sandstrom S."/>
            <person name="Salamzade R."/>
            <person name="Kalan L.R."/>
        </authorList>
    </citation>
    <scope>NUCLEOTIDE SEQUENCE [LARGE SCALE GENOMIC DNA]</scope>
    <source>
        <strain evidence="2">p3-SID767</strain>
    </source>
</reference>
<evidence type="ECO:0000313" key="2">
    <source>
        <dbReference type="Proteomes" id="UP001205046"/>
    </source>
</evidence>
<dbReference type="EMBL" id="JALXMO010000005">
    <property type="protein sequence ID" value="MCT1606350.1"/>
    <property type="molecule type" value="Genomic_DNA"/>
</dbReference>
<comment type="caution">
    <text evidence="1">The sequence shown here is derived from an EMBL/GenBank/DDBJ whole genome shotgun (WGS) entry which is preliminary data.</text>
</comment>
<evidence type="ECO:0000313" key="1">
    <source>
        <dbReference type="EMBL" id="MCT1606350.1"/>
    </source>
</evidence>
<sequence length="89" mass="9696">MSAALKHAPNVKVNEETSQLISDAAHHLGKTRKDVVEEAVREYLHAHMPEIHASIHQLLQQLDGTRSAAVSVMTGLSKEELEELGGFAS</sequence>
<proteinExistence type="predicted"/>